<evidence type="ECO:0000313" key="3">
    <source>
        <dbReference type="EMBL" id="GAA0036991.1"/>
    </source>
</evidence>
<evidence type="ECO:0000259" key="2">
    <source>
        <dbReference type="Pfam" id="PF20789"/>
    </source>
</evidence>
<proteinExistence type="predicted"/>
<dbReference type="Proteomes" id="UP001498238">
    <property type="component" value="Unassembled WGS sequence"/>
</dbReference>
<dbReference type="PANTHER" id="PTHR38110:SF1">
    <property type="entry name" value="THIOESTERASE DOMAIN-CONTAINING PROTEIN"/>
    <property type="match status" value="1"/>
</dbReference>
<dbReference type="Pfam" id="PF13622">
    <property type="entry name" value="4HBT_3"/>
    <property type="match status" value="1"/>
</dbReference>
<dbReference type="RefSeq" id="WP_339393648.1">
    <property type="nucleotide sequence ID" value="NZ_BAAAAF010000015.1"/>
</dbReference>
<evidence type="ECO:0000313" key="4">
    <source>
        <dbReference type="Proteomes" id="UP001498238"/>
    </source>
</evidence>
<sequence length="271" mass="28497">MTTETQSDFARATAVTGRPDSTFATDLDGAWTVAGAVNGGYLLSVIGRALSATVPEFPDPLVISAYYLGRSDPGSAEVATRIIRAGRSSATLGADLSQAGAPTITALATFGSLGALPDDVATSARHPDLPAPEDCMSIADGPREYLDLAPIASRFDMRFDPATAGFATGAPSGRGLLRGWIRHSDGADADPLALLTFLDAFPPAMFDLGRFGWAPTMELTAHVRAIPASGWIAVKVETRNIAGGMFEEDCELWDSTGRLVAQSRQLARQPR</sequence>
<reference evidence="3 4" key="1">
    <citation type="submission" date="2024-01" db="EMBL/GenBank/DDBJ databases">
        <title>Characterization of antibiotic resistant novel bacterial strains and their environmental applications.</title>
        <authorList>
            <person name="Manzoor S."/>
            <person name="Abbas S."/>
            <person name="Arshad M."/>
            <person name="Ahmed I."/>
        </authorList>
    </citation>
    <scope>NUCLEOTIDE SEQUENCE [LARGE SCALE GENOMIC DNA]</scope>
    <source>
        <strain evidence="3 4">NCCP-602</strain>
    </source>
</reference>
<dbReference type="InterPro" id="IPR049449">
    <property type="entry name" value="TesB_ACOT8-like_N"/>
</dbReference>
<dbReference type="InterPro" id="IPR049450">
    <property type="entry name" value="ACOT8-like_C"/>
</dbReference>
<accession>A0ABP3CAQ8</accession>
<comment type="caution">
    <text evidence="3">The sequence shown here is derived from an EMBL/GenBank/DDBJ whole genome shotgun (WGS) entry which is preliminary data.</text>
</comment>
<dbReference type="InterPro" id="IPR029069">
    <property type="entry name" value="HotDog_dom_sf"/>
</dbReference>
<dbReference type="InterPro" id="IPR052389">
    <property type="entry name" value="Sec_Metab_Biosynth-Assoc"/>
</dbReference>
<dbReference type="Pfam" id="PF20789">
    <property type="entry name" value="4HBT_3C"/>
    <property type="match status" value="1"/>
</dbReference>
<organism evidence="3 4">
    <name type="scientific">Brevibacterium metallidurans</name>
    <dbReference type="NCBI Taxonomy" id="1482676"/>
    <lineage>
        <taxon>Bacteria</taxon>
        <taxon>Bacillati</taxon>
        <taxon>Actinomycetota</taxon>
        <taxon>Actinomycetes</taxon>
        <taxon>Micrococcales</taxon>
        <taxon>Brevibacteriaceae</taxon>
        <taxon>Brevibacterium</taxon>
    </lineage>
</organism>
<dbReference type="PANTHER" id="PTHR38110">
    <property type="entry name" value="CHROMOSOME 23, WHOLE GENOME SHOTGUN SEQUENCE"/>
    <property type="match status" value="1"/>
</dbReference>
<dbReference type="EMBL" id="BAAAAF010000015">
    <property type="protein sequence ID" value="GAA0036991.1"/>
    <property type="molecule type" value="Genomic_DNA"/>
</dbReference>
<feature type="domain" description="Acyl-CoA thioesterase-like C-terminal" evidence="2">
    <location>
        <begin position="132"/>
        <end position="267"/>
    </location>
</feature>
<protein>
    <submittedName>
        <fullName evidence="3">Thioesterase family protein</fullName>
    </submittedName>
</protein>
<evidence type="ECO:0000259" key="1">
    <source>
        <dbReference type="Pfam" id="PF13622"/>
    </source>
</evidence>
<name>A0ABP3CAQ8_9MICO</name>
<dbReference type="SUPFAM" id="SSF54637">
    <property type="entry name" value="Thioesterase/thiol ester dehydrase-isomerase"/>
    <property type="match status" value="2"/>
</dbReference>
<feature type="domain" description="Acyl-CoA thioesterase-like N-terminal HotDog" evidence="1">
    <location>
        <begin position="28"/>
        <end position="111"/>
    </location>
</feature>
<gene>
    <name evidence="3" type="ORF">NCCP602_29520</name>
</gene>
<keyword evidence="4" id="KW-1185">Reference proteome</keyword>
<dbReference type="Gene3D" id="2.40.160.210">
    <property type="entry name" value="Acyl-CoA thioesterase, double hotdog domain"/>
    <property type="match status" value="1"/>
</dbReference>
<dbReference type="InterPro" id="IPR042171">
    <property type="entry name" value="Acyl-CoA_hotdog"/>
</dbReference>